<evidence type="ECO:0000256" key="2">
    <source>
        <dbReference type="ARBA" id="ARBA00023043"/>
    </source>
</evidence>
<feature type="repeat" description="ANK" evidence="3">
    <location>
        <begin position="31"/>
        <end position="63"/>
    </location>
</feature>
<evidence type="ECO:0000313" key="4">
    <source>
        <dbReference type="EMBL" id="CDW86205.1"/>
    </source>
</evidence>
<organism evidence="4 5">
    <name type="scientific">Stylonychia lemnae</name>
    <name type="common">Ciliate</name>
    <dbReference type="NCBI Taxonomy" id="5949"/>
    <lineage>
        <taxon>Eukaryota</taxon>
        <taxon>Sar</taxon>
        <taxon>Alveolata</taxon>
        <taxon>Ciliophora</taxon>
        <taxon>Intramacronucleata</taxon>
        <taxon>Spirotrichea</taxon>
        <taxon>Stichotrichia</taxon>
        <taxon>Sporadotrichida</taxon>
        <taxon>Oxytrichidae</taxon>
        <taxon>Stylonychinae</taxon>
        <taxon>Stylonychia</taxon>
    </lineage>
</organism>
<evidence type="ECO:0000256" key="3">
    <source>
        <dbReference type="PROSITE-ProRule" id="PRU00023"/>
    </source>
</evidence>
<evidence type="ECO:0000256" key="1">
    <source>
        <dbReference type="ARBA" id="ARBA00022737"/>
    </source>
</evidence>
<dbReference type="EMBL" id="CCKQ01014443">
    <property type="protein sequence ID" value="CDW86205.1"/>
    <property type="molecule type" value="Genomic_DNA"/>
</dbReference>
<dbReference type="InterPro" id="IPR036770">
    <property type="entry name" value="Ankyrin_rpt-contain_sf"/>
</dbReference>
<dbReference type="AlphaFoldDB" id="A0A078AUY6"/>
<dbReference type="InterPro" id="IPR002110">
    <property type="entry name" value="Ankyrin_rpt"/>
</dbReference>
<dbReference type="PANTHER" id="PTHR24198:SF165">
    <property type="entry name" value="ANKYRIN REPEAT-CONTAINING PROTEIN-RELATED"/>
    <property type="match status" value="1"/>
</dbReference>
<keyword evidence="5" id="KW-1185">Reference proteome</keyword>
<dbReference type="Gene3D" id="1.25.40.20">
    <property type="entry name" value="Ankyrin repeat-containing domain"/>
    <property type="match status" value="1"/>
</dbReference>
<keyword evidence="2 3" id="KW-0040">ANK repeat</keyword>
<proteinExistence type="predicted"/>
<dbReference type="SMART" id="SM00248">
    <property type="entry name" value="ANK"/>
    <property type="match status" value="3"/>
</dbReference>
<sequence>MLWDSIRKDQFEHINVILSANFPVNAPLNILGLTALHYACSSGNQQVLDTIFNFNPDVNYGRTPLHMAASNNQITALNMLLNQPTIDINAQSSGGETALHKAIAFSSRESIEILMQHHPNLTLQNTSGFDPVQFSRISSPGNNLFNIVSQYLTTLNYPPLLHLQQNQLQITDQEMSEEQGN</sequence>
<keyword evidence="1" id="KW-0677">Repeat</keyword>
<feature type="repeat" description="ANK" evidence="3">
    <location>
        <begin position="60"/>
        <end position="93"/>
    </location>
</feature>
<dbReference type="PROSITE" id="PS50297">
    <property type="entry name" value="ANK_REP_REGION"/>
    <property type="match status" value="2"/>
</dbReference>
<dbReference type="SUPFAM" id="SSF48403">
    <property type="entry name" value="Ankyrin repeat"/>
    <property type="match status" value="1"/>
</dbReference>
<dbReference type="Pfam" id="PF12796">
    <property type="entry name" value="Ank_2"/>
    <property type="match status" value="1"/>
</dbReference>
<dbReference type="PANTHER" id="PTHR24198">
    <property type="entry name" value="ANKYRIN REPEAT AND PROTEIN KINASE DOMAIN-CONTAINING PROTEIN"/>
    <property type="match status" value="1"/>
</dbReference>
<dbReference type="Proteomes" id="UP000039865">
    <property type="component" value="Unassembled WGS sequence"/>
</dbReference>
<dbReference type="OrthoDB" id="10266001at2759"/>
<name>A0A078AUY6_STYLE</name>
<gene>
    <name evidence="4" type="primary">Contig18337.g19484</name>
    <name evidence="4" type="ORF">STYLEM_15296</name>
</gene>
<protein>
    <submittedName>
        <fullName evidence="4">Cd4-specific ankyrin repeat protein</fullName>
    </submittedName>
</protein>
<dbReference type="PROSITE" id="PS50088">
    <property type="entry name" value="ANK_REPEAT"/>
    <property type="match status" value="3"/>
</dbReference>
<evidence type="ECO:0000313" key="5">
    <source>
        <dbReference type="Proteomes" id="UP000039865"/>
    </source>
</evidence>
<reference evidence="4 5" key="1">
    <citation type="submission" date="2014-06" db="EMBL/GenBank/DDBJ databases">
        <authorList>
            <person name="Swart Estienne"/>
        </authorList>
    </citation>
    <scope>NUCLEOTIDE SEQUENCE [LARGE SCALE GENOMIC DNA]</scope>
    <source>
        <strain evidence="4 5">130c</strain>
    </source>
</reference>
<accession>A0A078AUY6</accession>
<dbReference type="InParanoid" id="A0A078AUY6"/>
<feature type="repeat" description="ANK" evidence="3">
    <location>
        <begin position="94"/>
        <end position="126"/>
    </location>
</feature>